<protein>
    <submittedName>
        <fullName evidence="1">Uncharacterized protein</fullName>
    </submittedName>
</protein>
<reference evidence="1" key="1">
    <citation type="submission" date="2014-11" db="EMBL/GenBank/DDBJ databases">
        <authorList>
            <person name="Amaro Gonzalez C."/>
        </authorList>
    </citation>
    <scope>NUCLEOTIDE SEQUENCE</scope>
</reference>
<reference evidence="1" key="2">
    <citation type="journal article" date="2015" name="Fish Shellfish Immunol.">
        <title>Early steps in the European eel (Anguilla anguilla)-Vibrio vulnificus interaction in the gills: Role of the RtxA13 toxin.</title>
        <authorList>
            <person name="Callol A."/>
            <person name="Pajuelo D."/>
            <person name="Ebbesson L."/>
            <person name="Teles M."/>
            <person name="MacKenzie S."/>
            <person name="Amaro C."/>
        </authorList>
    </citation>
    <scope>NUCLEOTIDE SEQUENCE</scope>
</reference>
<sequence>MDQPLHSVTDLELTNTLEADCQCYDFTVPSNMAVI</sequence>
<proteinExistence type="predicted"/>
<organism evidence="1">
    <name type="scientific">Anguilla anguilla</name>
    <name type="common">European freshwater eel</name>
    <name type="synonym">Muraena anguilla</name>
    <dbReference type="NCBI Taxonomy" id="7936"/>
    <lineage>
        <taxon>Eukaryota</taxon>
        <taxon>Metazoa</taxon>
        <taxon>Chordata</taxon>
        <taxon>Craniata</taxon>
        <taxon>Vertebrata</taxon>
        <taxon>Euteleostomi</taxon>
        <taxon>Actinopterygii</taxon>
        <taxon>Neopterygii</taxon>
        <taxon>Teleostei</taxon>
        <taxon>Anguilliformes</taxon>
        <taxon>Anguillidae</taxon>
        <taxon>Anguilla</taxon>
    </lineage>
</organism>
<dbReference type="EMBL" id="GBXM01057943">
    <property type="protein sequence ID" value="JAH50634.1"/>
    <property type="molecule type" value="Transcribed_RNA"/>
</dbReference>
<dbReference type="AlphaFoldDB" id="A0A0E9TA97"/>
<evidence type="ECO:0000313" key="1">
    <source>
        <dbReference type="EMBL" id="JAH50634.1"/>
    </source>
</evidence>
<name>A0A0E9TA97_ANGAN</name>
<accession>A0A0E9TA97</accession>